<sequence length="186" mass="22132">MLKTYRFLLDKDFVETLSTFSKVHQYDDRKSFKDAWTAWTTDPAIQPLIEEESARLTKEGYEGDILDKMFKSARFYFRTKEENNNNSSKGERKEYVGFSQLVLQTIDEHIEEEVEHAKKIQKDSNKKIAISPEEGFQRFYETHKMLIVEEMSATQAQTKEDVALLVKRFKKAYKNRFYKMRLLSKQ</sequence>
<accession>A0A6C0I362</accession>
<dbReference type="EMBL" id="MN740089">
    <property type="protein sequence ID" value="QHT87451.1"/>
    <property type="molecule type" value="Genomic_DNA"/>
</dbReference>
<dbReference type="AlphaFoldDB" id="A0A6C0I362"/>
<evidence type="ECO:0000313" key="1">
    <source>
        <dbReference type="EMBL" id="QHT87451.1"/>
    </source>
</evidence>
<proteinExistence type="predicted"/>
<reference evidence="1" key="1">
    <citation type="journal article" date="2020" name="Nature">
        <title>Giant virus diversity and host interactions through global metagenomics.</title>
        <authorList>
            <person name="Schulz F."/>
            <person name="Roux S."/>
            <person name="Paez-Espino D."/>
            <person name="Jungbluth S."/>
            <person name="Walsh D.A."/>
            <person name="Denef V.J."/>
            <person name="McMahon K.D."/>
            <person name="Konstantinidis K.T."/>
            <person name="Eloe-Fadrosh E.A."/>
            <person name="Kyrpides N.C."/>
            <person name="Woyke T."/>
        </authorList>
    </citation>
    <scope>NUCLEOTIDE SEQUENCE</scope>
    <source>
        <strain evidence="1">GVMAG-M-3300023184-190</strain>
    </source>
</reference>
<organism evidence="1">
    <name type="scientific">viral metagenome</name>
    <dbReference type="NCBI Taxonomy" id="1070528"/>
    <lineage>
        <taxon>unclassified sequences</taxon>
        <taxon>metagenomes</taxon>
        <taxon>organismal metagenomes</taxon>
    </lineage>
</organism>
<name>A0A6C0I362_9ZZZZ</name>
<protein>
    <submittedName>
        <fullName evidence="1">Uncharacterized protein</fullName>
    </submittedName>
</protein>